<reference evidence="2 3" key="1">
    <citation type="submission" date="2014-08" db="EMBL/GenBank/DDBJ databases">
        <title>Comparative genomics of the Paenibacillus odorifer group.</title>
        <authorList>
            <person name="den Bakker H.C."/>
            <person name="Tsai Y.-C."/>
            <person name="Martin N."/>
            <person name="Korlach J."/>
            <person name="Wiedmann M."/>
        </authorList>
    </citation>
    <scope>NUCLEOTIDE SEQUENCE [LARGE SCALE GENOMIC DNA]</scope>
    <source>
        <strain evidence="2 3">DSM 1735</strain>
    </source>
</reference>
<keyword evidence="1" id="KW-0472">Membrane</keyword>
<keyword evidence="1" id="KW-0812">Transmembrane</keyword>
<dbReference type="eggNOG" id="ENOG5031QMC">
    <property type="taxonomic scope" value="Bacteria"/>
</dbReference>
<evidence type="ECO:0000256" key="1">
    <source>
        <dbReference type="SAM" id="Phobius"/>
    </source>
</evidence>
<evidence type="ECO:0000313" key="3">
    <source>
        <dbReference type="Proteomes" id="UP000029409"/>
    </source>
</evidence>
<keyword evidence="1" id="KW-1133">Transmembrane helix</keyword>
<dbReference type="InterPro" id="IPR008875">
    <property type="entry name" value="TraX"/>
</dbReference>
<protein>
    <submittedName>
        <fullName evidence="2">Conjugal transfer protein TraX</fullName>
    </submittedName>
</protein>
<feature type="transmembrane region" description="Helical" evidence="1">
    <location>
        <begin position="53"/>
        <end position="70"/>
    </location>
</feature>
<dbReference type="EMBL" id="CP009288">
    <property type="protein sequence ID" value="AIQ12699.1"/>
    <property type="molecule type" value="Genomic_DNA"/>
</dbReference>
<keyword evidence="3" id="KW-1185">Reference proteome</keyword>
<dbReference type="STRING" id="44251.PDUR_12880"/>
<dbReference type="AlphaFoldDB" id="A0A089IUN5"/>
<organism evidence="2 3">
    <name type="scientific">Paenibacillus durus</name>
    <name type="common">Paenibacillus azotofixans</name>
    <dbReference type="NCBI Taxonomy" id="44251"/>
    <lineage>
        <taxon>Bacteria</taxon>
        <taxon>Bacillati</taxon>
        <taxon>Bacillota</taxon>
        <taxon>Bacilli</taxon>
        <taxon>Bacillales</taxon>
        <taxon>Paenibacillaceae</taxon>
        <taxon>Paenibacillus</taxon>
    </lineage>
</organism>
<name>A0A089IUN5_PAEDU</name>
<sequence>MQLIAMLTMLIDHIGYIFFPQDLGWRYIGRIAFPIYCYALVQGHLYTSSKSRYLLRLLIIALIAQVPYNLALDPGGLNVVFTLLLSELVLIALDKLPKLWMGIIVTAPVLWVMDYFPLDYNAYGLLLVLIFRYAHSYRLVLAHLALNVIYMFYYGWTVQMLSLLPTLVIAYGPELWEHLRKRSMPRLVWWLFYPGHLAVLAIIRLLYYGELPEMDWRIIFLCKSM</sequence>
<dbReference type="RefSeq" id="WP_042206536.1">
    <property type="nucleotide sequence ID" value="NZ_CP009288.1"/>
</dbReference>
<feature type="transmembrane region" description="Helical" evidence="1">
    <location>
        <begin position="152"/>
        <end position="172"/>
    </location>
</feature>
<feature type="transmembrane region" description="Helical" evidence="1">
    <location>
        <begin position="122"/>
        <end position="140"/>
    </location>
</feature>
<dbReference type="Proteomes" id="UP000029409">
    <property type="component" value="Chromosome"/>
</dbReference>
<dbReference type="OrthoDB" id="9781069at2"/>
<gene>
    <name evidence="2" type="ORF">PDUR_12880</name>
</gene>
<evidence type="ECO:0000313" key="2">
    <source>
        <dbReference type="EMBL" id="AIQ12699.1"/>
    </source>
</evidence>
<dbReference type="KEGG" id="pdu:PDUR_12880"/>
<proteinExistence type="predicted"/>
<feature type="transmembrane region" description="Helical" evidence="1">
    <location>
        <begin position="24"/>
        <end position="41"/>
    </location>
</feature>
<dbReference type="Pfam" id="PF05857">
    <property type="entry name" value="TraX"/>
    <property type="match status" value="1"/>
</dbReference>
<accession>A0A089IUN5</accession>
<feature type="transmembrane region" description="Helical" evidence="1">
    <location>
        <begin position="187"/>
        <end position="207"/>
    </location>
</feature>